<reference evidence="1" key="1">
    <citation type="submission" date="2014-09" db="EMBL/GenBank/DDBJ databases">
        <authorList>
            <person name="Magalhaes I.L.F."/>
            <person name="Oliveira U."/>
            <person name="Santos F.R."/>
            <person name="Vidigal T.H.D.A."/>
            <person name="Brescovit A.D."/>
            <person name="Santos A.J."/>
        </authorList>
    </citation>
    <scope>NUCLEOTIDE SEQUENCE</scope>
    <source>
        <tissue evidence="1">Shoot tissue taken approximately 20 cm above the soil surface</tissue>
    </source>
</reference>
<protein>
    <submittedName>
        <fullName evidence="1">Uncharacterized protein</fullName>
    </submittedName>
</protein>
<dbReference type="EMBL" id="GBRH01227419">
    <property type="protein sequence ID" value="JAD70476.1"/>
    <property type="molecule type" value="Transcribed_RNA"/>
</dbReference>
<dbReference type="PROSITE" id="PS51300">
    <property type="entry name" value="NIRD"/>
    <property type="match status" value="1"/>
</dbReference>
<reference evidence="1" key="2">
    <citation type="journal article" date="2015" name="Data Brief">
        <title>Shoot transcriptome of the giant reed, Arundo donax.</title>
        <authorList>
            <person name="Barrero R.A."/>
            <person name="Guerrero F.D."/>
            <person name="Moolhuijzen P."/>
            <person name="Goolsby J.A."/>
            <person name="Tidwell J."/>
            <person name="Bellgard S.E."/>
            <person name="Bellgard M.I."/>
        </authorList>
    </citation>
    <scope>NUCLEOTIDE SEQUENCE</scope>
    <source>
        <tissue evidence="1">Shoot tissue taken approximately 20 cm above the soil surface</tissue>
    </source>
</reference>
<accession>A0A0A9C4H4</accession>
<name>A0A0A9C4H4_ARUDO</name>
<evidence type="ECO:0000313" key="1">
    <source>
        <dbReference type="EMBL" id="JAD70476.1"/>
    </source>
</evidence>
<proteinExistence type="predicted"/>
<sequence>MVQATWDRVCNAGVVMPKRGV</sequence>
<organism evidence="1">
    <name type="scientific">Arundo donax</name>
    <name type="common">Giant reed</name>
    <name type="synonym">Donax arundinaceus</name>
    <dbReference type="NCBI Taxonomy" id="35708"/>
    <lineage>
        <taxon>Eukaryota</taxon>
        <taxon>Viridiplantae</taxon>
        <taxon>Streptophyta</taxon>
        <taxon>Embryophyta</taxon>
        <taxon>Tracheophyta</taxon>
        <taxon>Spermatophyta</taxon>
        <taxon>Magnoliopsida</taxon>
        <taxon>Liliopsida</taxon>
        <taxon>Poales</taxon>
        <taxon>Poaceae</taxon>
        <taxon>PACMAD clade</taxon>
        <taxon>Arundinoideae</taxon>
        <taxon>Arundineae</taxon>
        <taxon>Arundo</taxon>
    </lineage>
</organism>
<dbReference type="AlphaFoldDB" id="A0A0A9C4H4"/>